<name>A0A8S1QTG7_9CILI</name>
<accession>A0A8S1QTG7</accession>
<evidence type="ECO:0000313" key="1">
    <source>
        <dbReference type="EMBL" id="CAD8117927.1"/>
    </source>
</evidence>
<dbReference type="EMBL" id="CAJJDN010000115">
    <property type="protein sequence ID" value="CAD8117927.1"/>
    <property type="molecule type" value="Genomic_DNA"/>
</dbReference>
<organism evidence="1 2">
    <name type="scientific">Paramecium sonneborni</name>
    <dbReference type="NCBI Taxonomy" id="65129"/>
    <lineage>
        <taxon>Eukaryota</taxon>
        <taxon>Sar</taxon>
        <taxon>Alveolata</taxon>
        <taxon>Ciliophora</taxon>
        <taxon>Intramacronucleata</taxon>
        <taxon>Oligohymenophorea</taxon>
        <taxon>Peniculida</taxon>
        <taxon>Parameciidae</taxon>
        <taxon>Paramecium</taxon>
    </lineage>
</organism>
<keyword evidence="2" id="KW-1185">Reference proteome</keyword>
<reference evidence="1" key="1">
    <citation type="submission" date="2021-01" db="EMBL/GenBank/DDBJ databases">
        <authorList>
            <consortium name="Genoscope - CEA"/>
            <person name="William W."/>
        </authorList>
    </citation>
    <scope>NUCLEOTIDE SEQUENCE</scope>
</reference>
<evidence type="ECO:0000313" key="2">
    <source>
        <dbReference type="Proteomes" id="UP000692954"/>
    </source>
</evidence>
<proteinExistence type="predicted"/>
<comment type="caution">
    <text evidence="1">The sequence shown here is derived from an EMBL/GenBank/DDBJ whole genome shotgun (WGS) entry which is preliminary data.</text>
</comment>
<gene>
    <name evidence="1" type="ORF">PSON_ATCC_30995.1.T1150122</name>
</gene>
<sequence length="205" mass="24529">MSNEILPIIFLENQTQKQLLGTSKTQLYFKQNKTGSITQYIRNDKNSQIDQYLKTENDSYDNMVSQLHQQRQLRLPPTQVINKLRRQKMNVDKIPKPKATKMPRPSYQINLNTKDKTKLQQQICNYVQQANKLQQYKLSQIHSRRQDFKPYFNFEEFSYMDEIFPHSNLVKKKFGLNEQIMFRNSMGLEKVILQRIIQAQQDDCF</sequence>
<dbReference type="Proteomes" id="UP000692954">
    <property type="component" value="Unassembled WGS sequence"/>
</dbReference>
<protein>
    <submittedName>
        <fullName evidence="1">Uncharacterized protein</fullName>
    </submittedName>
</protein>
<dbReference type="AlphaFoldDB" id="A0A8S1QTG7"/>
<dbReference type="OrthoDB" id="295827at2759"/>